<feature type="transmembrane region" description="Helical" evidence="1">
    <location>
        <begin position="6"/>
        <end position="24"/>
    </location>
</feature>
<dbReference type="HOGENOM" id="CLU_2975717_0_0_3"/>
<dbReference type="STRING" id="74546.PMT9312_1511"/>
<proteinExistence type="predicted"/>
<name>Q318X4_PROM9</name>
<evidence type="ECO:0008006" key="4">
    <source>
        <dbReference type="Google" id="ProtNLM"/>
    </source>
</evidence>
<dbReference type="KEGG" id="pmi:PMT9312_1511"/>
<keyword evidence="1" id="KW-0812">Transmembrane</keyword>
<evidence type="ECO:0000313" key="2">
    <source>
        <dbReference type="EMBL" id="ABB50571.1"/>
    </source>
</evidence>
<dbReference type="Proteomes" id="UP000002715">
    <property type="component" value="Chromosome"/>
</dbReference>
<organism evidence="2 3">
    <name type="scientific">Prochlorococcus marinus (strain MIT 9312)</name>
    <dbReference type="NCBI Taxonomy" id="74546"/>
    <lineage>
        <taxon>Bacteria</taxon>
        <taxon>Bacillati</taxon>
        <taxon>Cyanobacteriota</taxon>
        <taxon>Cyanophyceae</taxon>
        <taxon>Synechococcales</taxon>
        <taxon>Prochlorococcaceae</taxon>
        <taxon>Prochlorococcus</taxon>
    </lineage>
</organism>
<dbReference type="EMBL" id="CP000111">
    <property type="protein sequence ID" value="ABB50571.1"/>
    <property type="molecule type" value="Genomic_DNA"/>
</dbReference>
<accession>Q318X4</accession>
<reference evidence="3" key="1">
    <citation type="submission" date="2005-07" db="EMBL/GenBank/DDBJ databases">
        <title>Complete sequence of Prochlorococcus marinus str. MIT 9312.</title>
        <authorList>
            <consortium name="US DOE Joint Genome Institute"/>
            <person name="Copeland A."/>
            <person name="Lucas S."/>
            <person name="Lapidus A."/>
            <person name="Barry K."/>
            <person name="Detter J.C."/>
            <person name="Glavina T."/>
            <person name="Hammon N."/>
            <person name="Israni S."/>
            <person name="Pitluck S."/>
            <person name="Thiel J."/>
            <person name="Schmutz J."/>
            <person name="Larimer F."/>
            <person name="Land M."/>
            <person name="Kyrpides N."/>
            <person name="Lykidis A."/>
            <person name="Richardson P."/>
        </authorList>
    </citation>
    <scope>NUCLEOTIDE SEQUENCE [LARGE SCALE GENOMIC DNA]</scope>
    <source>
        <strain evidence="3">MIT 9312</strain>
    </source>
</reference>
<evidence type="ECO:0000313" key="3">
    <source>
        <dbReference type="Proteomes" id="UP000002715"/>
    </source>
</evidence>
<dbReference type="eggNOG" id="ENOG5031U0X">
    <property type="taxonomic scope" value="Bacteria"/>
</dbReference>
<keyword evidence="1" id="KW-1133">Transmembrane helix</keyword>
<gene>
    <name evidence="2" type="ordered locus">PMT9312_1511</name>
</gene>
<feature type="transmembrane region" description="Helical" evidence="1">
    <location>
        <begin position="31"/>
        <end position="54"/>
    </location>
</feature>
<dbReference type="AlphaFoldDB" id="Q318X4"/>
<evidence type="ECO:0000256" key="1">
    <source>
        <dbReference type="SAM" id="Phobius"/>
    </source>
</evidence>
<protein>
    <recommendedName>
        <fullName evidence="4">High light inducible protein</fullName>
    </recommendedName>
</protein>
<keyword evidence="1" id="KW-0472">Membrane</keyword>
<sequence length="58" mass="6510">MVNCFTLFNIYVIFLYIINSLLIMTPEAERFNGWAAMLGFVAAVGAYVTTGQIIPGWF</sequence>
<dbReference type="SUPFAM" id="SSF103511">
    <property type="entry name" value="Chlorophyll a-b binding protein"/>
    <property type="match status" value="1"/>
</dbReference>